<evidence type="ECO:0000313" key="2">
    <source>
        <dbReference type="Proteomes" id="UP000281391"/>
    </source>
</evidence>
<dbReference type="AlphaFoldDB" id="A0A3S4E745"/>
<dbReference type="Proteomes" id="UP000281391">
    <property type="component" value="Chromosome"/>
</dbReference>
<dbReference type="RefSeq" id="WP_004964939.1">
    <property type="nucleotide sequence ID" value="NZ_LR134117.1"/>
</dbReference>
<organism evidence="1 2">
    <name type="scientific">Serratia odorifera</name>
    <dbReference type="NCBI Taxonomy" id="618"/>
    <lineage>
        <taxon>Bacteria</taxon>
        <taxon>Pseudomonadati</taxon>
        <taxon>Pseudomonadota</taxon>
        <taxon>Gammaproteobacteria</taxon>
        <taxon>Enterobacterales</taxon>
        <taxon>Yersiniaceae</taxon>
        <taxon>Serratia</taxon>
    </lineage>
</organism>
<protein>
    <submittedName>
        <fullName evidence="1">Predicted transcriptional regulator</fullName>
    </submittedName>
</protein>
<evidence type="ECO:0000313" key="1">
    <source>
        <dbReference type="EMBL" id="VDZ64832.1"/>
    </source>
</evidence>
<proteinExistence type="predicted"/>
<dbReference type="InterPro" id="IPR010260">
    <property type="entry name" value="AlpA"/>
</dbReference>
<name>A0A3S4E745_SEROD</name>
<dbReference type="EMBL" id="LR134117">
    <property type="protein sequence ID" value="VDZ64832.1"/>
    <property type="molecule type" value="Genomic_DNA"/>
</dbReference>
<sequence>MSDTIFTPPTPEQRRSILAEYGFTYDKRIRERECLDITSLSRTTRWQFENEGKFPARCHFGRNSCAWLLSDVLWWVRNPPAVTNVNNPYSRRSA</sequence>
<dbReference type="Pfam" id="PF05930">
    <property type="entry name" value="Phage_AlpA"/>
    <property type="match status" value="1"/>
</dbReference>
<dbReference type="Gene3D" id="1.10.238.160">
    <property type="match status" value="1"/>
</dbReference>
<reference evidence="1 2" key="1">
    <citation type="submission" date="2018-12" db="EMBL/GenBank/DDBJ databases">
        <authorList>
            <consortium name="Pathogen Informatics"/>
        </authorList>
    </citation>
    <scope>NUCLEOTIDE SEQUENCE [LARGE SCALE GENOMIC DNA]</scope>
    <source>
        <strain evidence="1 2">NCTC11214</strain>
    </source>
</reference>
<accession>A0A3S4E745</accession>
<dbReference type="KEGG" id="sof:NCTC11214_05176"/>
<gene>
    <name evidence="1" type="ORF">NCTC11214_05176</name>
</gene>